<evidence type="ECO:0000256" key="3">
    <source>
        <dbReference type="SAM" id="SignalP"/>
    </source>
</evidence>
<dbReference type="Pfam" id="PF20611">
    <property type="entry name" value="DUF6801"/>
    <property type="match status" value="1"/>
</dbReference>
<dbReference type="Gene3D" id="2.60.40.10">
    <property type="entry name" value="Immunoglobulins"/>
    <property type="match status" value="1"/>
</dbReference>
<organism evidence="5 6">
    <name type="scientific">Lentzea flaviverrucosa</name>
    <dbReference type="NCBI Taxonomy" id="200379"/>
    <lineage>
        <taxon>Bacteria</taxon>
        <taxon>Bacillati</taxon>
        <taxon>Actinomycetota</taxon>
        <taxon>Actinomycetes</taxon>
        <taxon>Pseudonocardiales</taxon>
        <taxon>Pseudonocardiaceae</taxon>
        <taxon>Lentzea</taxon>
    </lineage>
</organism>
<dbReference type="Proteomes" id="UP000199028">
    <property type="component" value="Unassembled WGS sequence"/>
</dbReference>
<feature type="domain" description="Fibronectin type-III" evidence="4">
    <location>
        <begin position="214"/>
        <end position="299"/>
    </location>
</feature>
<evidence type="ECO:0000256" key="1">
    <source>
        <dbReference type="ARBA" id="ARBA00023295"/>
    </source>
</evidence>
<dbReference type="GO" id="GO:0016798">
    <property type="term" value="F:hydrolase activity, acting on glycosyl bonds"/>
    <property type="evidence" value="ECO:0007669"/>
    <property type="project" value="UniProtKB-KW"/>
</dbReference>
<keyword evidence="2" id="KW-0624">Polysaccharide degradation</keyword>
<reference evidence="6" key="1">
    <citation type="submission" date="2016-10" db="EMBL/GenBank/DDBJ databases">
        <authorList>
            <person name="Varghese N."/>
            <person name="Submissions S."/>
        </authorList>
    </citation>
    <scope>NUCLEOTIDE SEQUENCE [LARGE SCALE GENOMIC DNA]</scope>
    <source>
        <strain evidence="6">CGMCC 4.578</strain>
    </source>
</reference>
<feature type="signal peptide" evidence="3">
    <location>
        <begin position="1"/>
        <end position="36"/>
    </location>
</feature>
<dbReference type="EMBL" id="FOFT01000002">
    <property type="protein sequence ID" value="SEQ65936.1"/>
    <property type="molecule type" value="Genomic_DNA"/>
</dbReference>
<evidence type="ECO:0000313" key="5">
    <source>
        <dbReference type="EMBL" id="SEQ65936.1"/>
    </source>
</evidence>
<gene>
    <name evidence="5" type="ORF">SAMN05216195_1021005</name>
</gene>
<evidence type="ECO:0000313" key="6">
    <source>
        <dbReference type="Proteomes" id="UP000199028"/>
    </source>
</evidence>
<dbReference type="InterPro" id="IPR013783">
    <property type="entry name" value="Ig-like_fold"/>
</dbReference>
<dbReference type="RefSeq" id="WP_114773573.1">
    <property type="nucleotide sequence ID" value="NZ_FOFT01000002.1"/>
</dbReference>
<keyword evidence="2" id="KW-0119">Carbohydrate metabolism</keyword>
<dbReference type="OrthoDB" id="3676986at2"/>
<feature type="chain" id="PRO_5011789444" evidence="3">
    <location>
        <begin position="37"/>
        <end position="299"/>
    </location>
</feature>
<dbReference type="InterPro" id="IPR046542">
    <property type="entry name" value="DUF6801"/>
</dbReference>
<dbReference type="AlphaFoldDB" id="A0A1H9HUE0"/>
<dbReference type="SUPFAM" id="SSF49265">
    <property type="entry name" value="Fibronectin type III"/>
    <property type="match status" value="1"/>
</dbReference>
<proteinExistence type="predicted"/>
<dbReference type="PROSITE" id="PS50853">
    <property type="entry name" value="FN3"/>
    <property type="match status" value="1"/>
</dbReference>
<dbReference type="SMART" id="SM00060">
    <property type="entry name" value="FN3"/>
    <property type="match status" value="1"/>
</dbReference>
<dbReference type="CDD" id="cd00063">
    <property type="entry name" value="FN3"/>
    <property type="match status" value="1"/>
</dbReference>
<keyword evidence="6" id="KW-1185">Reference proteome</keyword>
<keyword evidence="1" id="KW-0378">Hydrolase</keyword>
<protein>
    <submittedName>
        <fullName evidence="5">Fibronectin type III domain-containing protein</fullName>
    </submittedName>
</protein>
<evidence type="ECO:0000259" key="4">
    <source>
        <dbReference type="PROSITE" id="PS50853"/>
    </source>
</evidence>
<keyword evidence="1" id="KW-0326">Glycosidase</keyword>
<dbReference type="InterPro" id="IPR003961">
    <property type="entry name" value="FN3_dom"/>
</dbReference>
<dbReference type="Pfam" id="PF00041">
    <property type="entry name" value="fn3"/>
    <property type="match status" value="1"/>
</dbReference>
<evidence type="ECO:0000256" key="2">
    <source>
        <dbReference type="ARBA" id="ARBA00023326"/>
    </source>
</evidence>
<dbReference type="InterPro" id="IPR036116">
    <property type="entry name" value="FN3_sf"/>
</dbReference>
<dbReference type="GO" id="GO:0000272">
    <property type="term" value="P:polysaccharide catabolic process"/>
    <property type="evidence" value="ECO:0007669"/>
    <property type="project" value="UniProtKB-KW"/>
</dbReference>
<name>A0A1H9HUE0_9PSEU</name>
<keyword evidence="3" id="KW-0732">Signal</keyword>
<accession>A0A1H9HUE0</accession>
<sequence length="299" mass="31733">MKLRRKRSPLRISALSLVSALVAAGALTGAATSASAQTTAVRMDYTCTTSLGPSAQMTVWVVGGLPDEGAGLNTVARHEPAYIDVDLDLRELRPVLTMAGGVRLDTDSTATLDAHITGPDGTRTTQASFTVAPTWLTTTQGTAVRAAGSFPTQYLTTPGYYDLHVDDLTLTLRPERADGTPLGTVTASCSHDPAQNDLLGTVWSQSAIFERPPRPSGLRVVSTTPTSVTLAWEASSWWNPTQGYEVYLDGGHTGLVTEKQVTLTGLAPDRQHRAKVVTTDVQGIRSTMSQGLIFTIPPA</sequence>